<proteinExistence type="predicted"/>
<dbReference type="Proteomes" id="UP000054018">
    <property type="component" value="Unassembled WGS sequence"/>
</dbReference>
<reference evidence="2" key="2">
    <citation type="submission" date="2015-01" db="EMBL/GenBank/DDBJ databases">
        <title>Evolutionary Origins and Diversification of the Mycorrhizal Mutualists.</title>
        <authorList>
            <consortium name="DOE Joint Genome Institute"/>
            <consortium name="Mycorrhizal Genomics Consortium"/>
            <person name="Kohler A."/>
            <person name="Kuo A."/>
            <person name="Nagy L.G."/>
            <person name="Floudas D."/>
            <person name="Copeland A."/>
            <person name="Barry K.W."/>
            <person name="Cichocki N."/>
            <person name="Veneault-Fourrey C."/>
            <person name="LaButti K."/>
            <person name="Lindquist E.A."/>
            <person name="Lipzen A."/>
            <person name="Lundell T."/>
            <person name="Morin E."/>
            <person name="Murat C."/>
            <person name="Riley R."/>
            <person name="Ohm R."/>
            <person name="Sun H."/>
            <person name="Tunlid A."/>
            <person name="Henrissat B."/>
            <person name="Grigoriev I.V."/>
            <person name="Hibbett D.S."/>
            <person name="Martin F."/>
        </authorList>
    </citation>
    <scope>NUCLEOTIDE SEQUENCE [LARGE SCALE GENOMIC DNA]</scope>
    <source>
        <strain evidence="2">441</strain>
    </source>
</reference>
<keyword evidence="2" id="KW-1185">Reference proteome</keyword>
<evidence type="ECO:0000313" key="1">
    <source>
        <dbReference type="EMBL" id="KIK23873.1"/>
    </source>
</evidence>
<evidence type="ECO:0000313" key="2">
    <source>
        <dbReference type="Proteomes" id="UP000054018"/>
    </source>
</evidence>
<reference evidence="1 2" key="1">
    <citation type="submission" date="2014-04" db="EMBL/GenBank/DDBJ databases">
        <authorList>
            <consortium name="DOE Joint Genome Institute"/>
            <person name="Kuo A."/>
            <person name="Kohler A."/>
            <person name="Costa M.D."/>
            <person name="Nagy L.G."/>
            <person name="Floudas D."/>
            <person name="Copeland A."/>
            <person name="Barry K.W."/>
            <person name="Cichocki N."/>
            <person name="Veneault-Fourrey C."/>
            <person name="LaButti K."/>
            <person name="Lindquist E.A."/>
            <person name="Lipzen A."/>
            <person name="Lundell T."/>
            <person name="Morin E."/>
            <person name="Murat C."/>
            <person name="Sun H."/>
            <person name="Tunlid A."/>
            <person name="Henrissat B."/>
            <person name="Grigoriev I.V."/>
            <person name="Hibbett D.S."/>
            <person name="Martin F."/>
            <person name="Nordberg H.P."/>
            <person name="Cantor M.N."/>
            <person name="Hua S.X."/>
        </authorList>
    </citation>
    <scope>NUCLEOTIDE SEQUENCE [LARGE SCALE GENOMIC DNA]</scope>
    <source>
        <strain evidence="1 2">441</strain>
    </source>
</reference>
<name>A0A0C9ZW35_9AGAM</name>
<sequence>MHMSISRLRLPALTLTNTIPYITHSSFKSPWSLHIGFSQSLELIHCPSFVVVSC</sequence>
<dbReference type="AlphaFoldDB" id="A0A0C9ZW35"/>
<accession>A0A0C9ZW35</accession>
<gene>
    <name evidence="1" type="ORF">PISMIDRAFT_678881</name>
</gene>
<feature type="non-terminal residue" evidence="1">
    <location>
        <position position="54"/>
    </location>
</feature>
<protein>
    <submittedName>
        <fullName evidence="1">Uncharacterized protein</fullName>
    </submittedName>
</protein>
<dbReference type="HOGENOM" id="CLU_3056118_0_0_1"/>
<organism evidence="1 2">
    <name type="scientific">Pisolithus microcarpus 441</name>
    <dbReference type="NCBI Taxonomy" id="765257"/>
    <lineage>
        <taxon>Eukaryota</taxon>
        <taxon>Fungi</taxon>
        <taxon>Dikarya</taxon>
        <taxon>Basidiomycota</taxon>
        <taxon>Agaricomycotina</taxon>
        <taxon>Agaricomycetes</taxon>
        <taxon>Agaricomycetidae</taxon>
        <taxon>Boletales</taxon>
        <taxon>Sclerodermatineae</taxon>
        <taxon>Pisolithaceae</taxon>
        <taxon>Pisolithus</taxon>
    </lineage>
</organism>
<dbReference type="EMBL" id="KN833722">
    <property type="protein sequence ID" value="KIK23873.1"/>
    <property type="molecule type" value="Genomic_DNA"/>
</dbReference>